<gene>
    <name evidence="10" type="ORF">OESDEN_09041</name>
</gene>
<comment type="subcellular location">
    <subcellularLocation>
        <location evidence="1">Membrane</location>
        <topology evidence="1">Multi-pass membrane protein</topology>
    </subcellularLocation>
</comment>
<evidence type="ECO:0000313" key="10">
    <source>
        <dbReference type="EMBL" id="KHJ91101.1"/>
    </source>
</evidence>
<keyword evidence="6 10" id="KW-0675">Receptor</keyword>
<dbReference type="GO" id="GO:0005886">
    <property type="term" value="C:plasma membrane"/>
    <property type="evidence" value="ECO:0007669"/>
    <property type="project" value="TreeGrafter"/>
</dbReference>
<keyword evidence="5 8" id="KW-0472">Membrane</keyword>
<evidence type="ECO:0000256" key="1">
    <source>
        <dbReference type="ARBA" id="ARBA00004141"/>
    </source>
</evidence>
<dbReference type="PANTHER" id="PTHR24243">
    <property type="entry name" value="G-PROTEIN COUPLED RECEPTOR"/>
    <property type="match status" value="1"/>
</dbReference>
<organism evidence="10 11">
    <name type="scientific">Oesophagostomum dentatum</name>
    <name type="common">Nodular worm</name>
    <dbReference type="NCBI Taxonomy" id="61180"/>
    <lineage>
        <taxon>Eukaryota</taxon>
        <taxon>Metazoa</taxon>
        <taxon>Ecdysozoa</taxon>
        <taxon>Nematoda</taxon>
        <taxon>Chromadorea</taxon>
        <taxon>Rhabditida</taxon>
        <taxon>Rhabditina</taxon>
        <taxon>Rhabditomorpha</taxon>
        <taxon>Strongyloidea</taxon>
        <taxon>Strongylidae</taxon>
        <taxon>Oesophagostomum</taxon>
    </lineage>
</organism>
<feature type="transmembrane region" description="Helical" evidence="8">
    <location>
        <begin position="201"/>
        <end position="222"/>
    </location>
</feature>
<keyword evidence="3 8" id="KW-1133">Transmembrane helix</keyword>
<dbReference type="InterPro" id="IPR000276">
    <property type="entry name" value="GPCR_Rhodpsn"/>
</dbReference>
<dbReference type="Pfam" id="PF00001">
    <property type="entry name" value="7tm_1"/>
    <property type="match status" value="1"/>
</dbReference>
<evidence type="ECO:0000259" key="9">
    <source>
        <dbReference type="PROSITE" id="PS50262"/>
    </source>
</evidence>
<proteinExistence type="predicted"/>
<keyword evidence="7" id="KW-0807">Transducer</keyword>
<evidence type="ECO:0000313" key="11">
    <source>
        <dbReference type="Proteomes" id="UP000053660"/>
    </source>
</evidence>
<feature type="domain" description="G-protein coupled receptors family 1 profile" evidence="9">
    <location>
        <begin position="1"/>
        <end position="264"/>
    </location>
</feature>
<dbReference type="OrthoDB" id="9894375at2759"/>
<dbReference type="CDD" id="cd00637">
    <property type="entry name" value="7tm_classA_rhodopsin-like"/>
    <property type="match status" value="1"/>
</dbReference>
<evidence type="ECO:0000256" key="5">
    <source>
        <dbReference type="ARBA" id="ARBA00023136"/>
    </source>
</evidence>
<dbReference type="InterPro" id="IPR017452">
    <property type="entry name" value="GPCR_Rhodpsn_7TM"/>
</dbReference>
<keyword evidence="4" id="KW-0297">G-protein coupled receptor</keyword>
<dbReference type="SUPFAM" id="SSF81321">
    <property type="entry name" value="Family A G protein-coupled receptor-like"/>
    <property type="match status" value="1"/>
</dbReference>
<protein>
    <submittedName>
        <fullName evidence="10">7 transmembrane receptor</fullName>
    </submittedName>
</protein>
<evidence type="ECO:0000256" key="7">
    <source>
        <dbReference type="ARBA" id="ARBA00023224"/>
    </source>
</evidence>
<name>A0A0B1T4P6_OESDE</name>
<keyword evidence="11" id="KW-1185">Reference proteome</keyword>
<feature type="transmembrane region" description="Helical" evidence="8">
    <location>
        <begin position="134"/>
        <end position="158"/>
    </location>
</feature>
<dbReference type="Proteomes" id="UP000053660">
    <property type="component" value="Unassembled WGS sequence"/>
</dbReference>
<sequence>MLTKARGISSILFAIKLLKTDLNSDQSLLSIRVDQYSGVLLRFTNLATILNLLSITMNEYIFICYPLRYSTLITRKRVVLLILCIWIFSSSMTFANMIAGLQNRSLWIDDECTFNANSTASCIHRLQGSSSAHFVYYLGIVVFCVACLAVTAYSYCILLRVVSGVVQAEIKQSAELEHLKERSDEGDRRLDNRQVLKRHKYVVVIGTVIGVYSVYLTAYATVQVLQLVNIAENSNGYRRRDLVYLKYICYLFISLHSLLQPLCYLRMREFRILIKRAFCGRLKYDQQVTNDQYYVTSNTQKDGICKEYV</sequence>
<evidence type="ECO:0000256" key="8">
    <source>
        <dbReference type="SAM" id="Phobius"/>
    </source>
</evidence>
<keyword evidence="2 8" id="KW-0812">Transmembrane</keyword>
<feature type="transmembrane region" description="Helical" evidence="8">
    <location>
        <begin position="242"/>
        <end position="265"/>
    </location>
</feature>
<feature type="transmembrane region" description="Helical" evidence="8">
    <location>
        <begin position="79"/>
        <end position="99"/>
    </location>
</feature>
<dbReference type="EMBL" id="KN552342">
    <property type="protein sequence ID" value="KHJ91101.1"/>
    <property type="molecule type" value="Genomic_DNA"/>
</dbReference>
<dbReference type="PANTHER" id="PTHR24243:SF208">
    <property type="entry name" value="PYROKININ-1 RECEPTOR"/>
    <property type="match status" value="1"/>
</dbReference>
<evidence type="ECO:0000256" key="4">
    <source>
        <dbReference type="ARBA" id="ARBA00023040"/>
    </source>
</evidence>
<accession>A0A0B1T4P6</accession>
<dbReference type="Gene3D" id="1.20.1070.10">
    <property type="entry name" value="Rhodopsin 7-helix transmembrane proteins"/>
    <property type="match status" value="1"/>
</dbReference>
<evidence type="ECO:0000256" key="3">
    <source>
        <dbReference type="ARBA" id="ARBA00022989"/>
    </source>
</evidence>
<evidence type="ECO:0000256" key="6">
    <source>
        <dbReference type="ARBA" id="ARBA00023170"/>
    </source>
</evidence>
<dbReference type="GO" id="GO:0004930">
    <property type="term" value="F:G protein-coupled receptor activity"/>
    <property type="evidence" value="ECO:0007669"/>
    <property type="project" value="UniProtKB-KW"/>
</dbReference>
<reference evidence="10 11" key="1">
    <citation type="submission" date="2014-03" db="EMBL/GenBank/DDBJ databases">
        <title>Draft genome of the hookworm Oesophagostomum dentatum.</title>
        <authorList>
            <person name="Mitreva M."/>
        </authorList>
    </citation>
    <scope>NUCLEOTIDE SEQUENCE [LARGE SCALE GENOMIC DNA]</scope>
    <source>
        <strain evidence="10 11">OD-Hann</strain>
    </source>
</reference>
<dbReference type="AlphaFoldDB" id="A0A0B1T4P6"/>
<dbReference type="PROSITE" id="PS50262">
    <property type="entry name" value="G_PROTEIN_RECEP_F1_2"/>
    <property type="match status" value="1"/>
</dbReference>
<evidence type="ECO:0000256" key="2">
    <source>
        <dbReference type="ARBA" id="ARBA00022692"/>
    </source>
</evidence>